<evidence type="ECO:0008006" key="4">
    <source>
        <dbReference type="Google" id="ProtNLM"/>
    </source>
</evidence>
<gene>
    <name evidence="2" type="ORF">EHQ58_03905</name>
</gene>
<feature type="transmembrane region" description="Helical" evidence="1">
    <location>
        <begin position="305"/>
        <end position="323"/>
    </location>
</feature>
<keyword evidence="1" id="KW-1133">Transmembrane helix</keyword>
<dbReference type="OrthoDB" id="343257at2"/>
<dbReference type="AlphaFoldDB" id="A0A4R9K8P3"/>
<proteinExistence type="predicted"/>
<organism evidence="2 3">
    <name type="scientific">Leptospira ognonensis</name>
    <dbReference type="NCBI Taxonomy" id="2484945"/>
    <lineage>
        <taxon>Bacteria</taxon>
        <taxon>Pseudomonadati</taxon>
        <taxon>Spirochaetota</taxon>
        <taxon>Spirochaetia</taxon>
        <taxon>Leptospirales</taxon>
        <taxon>Leptospiraceae</taxon>
        <taxon>Leptospira</taxon>
    </lineage>
</organism>
<keyword evidence="1" id="KW-0472">Membrane</keyword>
<protein>
    <recommendedName>
        <fullName evidence="4">Dolichyl-phosphate-mannose--protein mannosyltransferase</fullName>
    </recommendedName>
</protein>
<feature type="transmembrane region" description="Helical" evidence="1">
    <location>
        <begin position="241"/>
        <end position="263"/>
    </location>
</feature>
<reference evidence="2" key="1">
    <citation type="journal article" date="2019" name="PLoS Negl. Trop. Dis.">
        <title>Revisiting the worldwide diversity of Leptospira species in the environment.</title>
        <authorList>
            <person name="Vincent A.T."/>
            <person name="Schiettekatte O."/>
            <person name="Bourhy P."/>
            <person name="Veyrier F.J."/>
            <person name="Picardeau M."/>
        </authorList>
    </citation>
    <scope>NUCLEOTIDE SEQUENCE [LARGE SCALE GENOMIC DNA]</scope>
    <source>
        <strain evidence="2">201702476</strain>
    </source>
</reference>
<feature type="transmembrane region" description="Helical" evidence="1">
    <location>
        <begin position="365"/>
        <end position="385"/>
    </location>
</feature>
<dbReference type="EMBL" id="RQGD01000014">
    <property type="protein sequence ID" value="TGL61770.1"/>
    <property type="molecule type" value="Genomic_DNA"/>
</dbReference>
<name>A0A4R9K8P3_9LEPT</name>
<evidence type="ECO:0000313" key="3">
    <source>
        <dbReference type="Proteomes" id="UP000297693"/>
    </source>
</evidence>
<feature type="transmembrane region" description="Helical" evidence="1">
    <location>
        <begin position="455"/>
        <end position="473"/>
    </location>
</feature>
<keyword evidence="3" id="KW-1185">Reference proteome</keyword>
<keyword evidence="1" id="KW-0812">Transmembrane</keyword>
<feature type="transmembrane region" description="Helical" evidence="1">
    <location>
        <begin position="103"/>
        <end position="122"/>
    </location>
</feature>
<feature type="transmembrane region" description="Helical" evidence="1">
    <location>
        <begin position="275"/>
        <end position="293"/>
    </location>
</feature>
<feature type="transmembrane region" description="Helical" evidence="1">
    <location>
        <begin position="425"/>
        <end position="443"/>
    </location>
</feature>
<accession>A0A4R9K8P3</accession>
<feature type="transmembrane region" description="Helical" evidence="1">
    <location>
        <begin position="129"/>
        <end position="146"/>
    </location>
</feature>
<sequence>MRMRINQLLGIPFFLLGVALVAFYSVKAWEVFLTTCPNHDFLSWDENIRLSNVLDQAVDFREGNYWNGILPFFESPTWPPLRSFTTFLSLYIPTDWPVTYRDSFHGLFFLILVFPALYYILIKVTASHFWGSVFAFFSFVLCLQTTEVPVYSLTSMLETQSMFFLLLSGYSLFRLYEDDNTGEIKSSTKYLVSFSLFGFYFTKYPYGILFFMACICYEIFRSPSRYKEVIIYLYKVYARGFRLVYLIFVLTMIASLPILRVISKINLNQRTFKTFMFYISVILFVDFSIFLYRNREKAKNVFPKTISVLWVYAIFPAFFWLFINPDRVNALIDAQLIVNQYTRSFFLTLWTEPGMDPKVPGIFDFVWGFRILIGVTFISLIYFLIRKNESIESKRKDPLLAATIVIILELLILEVTTGNKQPRHVLQFIPSIGFLSFAWALRFAQFAESGYQKKLAYSIIIICISFVGWNLFYKQGLLTDSFFNTKPFCYRGMNASDFQPAREIASQIEASKKYILLNAFHDQAKYESKGRLIASDFDLAMKLKTYELGAVRNDHRYRWKDWSSFDSILLLSDTCPDSFIEEKFENRSKMLTVKSTLVRTYRESSGIACLQEYQILK</sequence>
<feature type="transmembrane region" description="Helical" evidence="1">
    <location>
        <begin position="204"/>
        <end position="220"/>
    </location>
</feature>
<evidence type="ECO:0000256" key="1">
    <source>
        <dbReference type="SAM" id="Phobius"/>
    </source>
</evidence>
<comment type="caution">
    <text evidence="2">The sequence shown here is derived from an EMBL/GenBank/DDBJ whole genome shotgun (WGS) entry which is preliminary data.</text>
</comment>
<dbReference type="Proteomes" id="UP000297693">
    <property type="component" value="Unassembled WGS sequence"/>
</dbReference>
<feature type="transmembrane region" description="Helical" evidence="1">
    <location>
        <begin position="397"/>
        <end position="413"/>
    </location>
</feature>
<evidence type="ECO:0000313" key="2">
    <source>
        <dbReference type="EMBL" id="TGL61770.1"/>
    </source>
</evidence>